<accession>A0A9D1T9L5</accession>
<dbReference type="EMBL" id="DVOS01000075">
    <property type="protein sequence ID" value="HIV24103.1"/>
    <property type="molecule type" value="Genomic_DNA"/>
</dbReference>
<dbReference type="Proteomes" id="UP000886889">
    <property type="component" value="Unassembled WGS sequence"/>
</dbReference>
<protein>
    <recommendedName>
        <fullName evidence="3">Ribosomal-protein-alanine N-acetyltransferase</fullName>
    </recommendedName>
</protein>
<proteinExistence type="predicted"/>
<dbReference type="AlphaFoldDB" id="A0A9D1T9L5"/>
<reference evidence="1" key="2">
    <citation type="journal article" date="2021" name="PeerJ">
        <title>Extensive microbial diversity within the chicken gut microbiome revealed by metagenomics and culture.</title>
        <authorList>
            <person name="Gilroy R."/>
            <person name="Ravi A."/>
            <person name="Getino M."/>
            <person name="Pursley I."/>
            <person name="Horton D.L."/>
            <person name="Alikhan N.F."/>
            <person name="Baker D."/>
            <person name="Gharbi K."/>
            <person name="Hall N."/>
            <person name="Watson M."/>
            <person name="Adriaenssens E.M."/>
            <person name="Foster-Nyarko E."/>
            <person name="Jarju S."/>
            <person name="Secka A."/>
            <person name="Antonio M."/>
            <person name="Oren A."/>
            <person name="Chaudhuri R.R."/>
            <person name="La Ragione R."/>
            <person name="Hildebrand F."/>
            <person name="Pallen M.J."/>
        </authorList>
    </citation>
    <scope>NUCLEOTIDE SEQUENCE</scope>
    <source>
        <strain evidence="1">ChiBcec6-7307</strain>
    </source>
</reference>
<gene>
    <name evidence="1" type="ORF">IAC80_09250</name>
</gene>
<organism evidence="1 2">
    <name type="scientific">Candidatus Merdiplasma excrementigallinarum</name>
    <dbReference type="NCBI Taxonomy" id="2840864"/>
    <lineage>
        <taxon>Bacteria</taxon>
        <taxon>Bacillati</taxon>
        <taxon>Bacillota</taxon>
        <taxon>Clostridia</taxon>
        <taxon>Lachnospirales</taxon>
        <taxon>Lachnospiraceae</taxon>
        <taxon>Lachnospiraceae incertae sedis</taxon>
        <taxon>Candidatus Merdiplasma</taxon>
    </lineage>
</organism>
<name>A0A9D1T9L5_9FIRM</name>
<sequence length="73" mass="8571">MKKYSLFCNMCGREIKVEKGIAREGVLSVEQNWGYFSEKDGQIHSFELCEKCYDELTARFRIPVTVKKQTEML</sequence>
<reference evidence="1" key="1">
    <citation type="submission" date="2020-10" db="EMBL/GenBank/DDBJ databases">
        <authorList>
            <person name="Gilroy R."/>
        </authorList>
    </citation>
    <scope>NUCLEOTIDE SEQUENCE</scope>
    <source>
        <strain evidence="1">ChiBcec6-7307</strain>
    </source>
</reference>
<evidence type="ECO:0000313" key="2">
    <source>
        <dbReference type="Proteomes" id="UP000886889"/>
    </source>
</evidence>
<comment type="caution">
    <text evidence="1">The sequence shown here is derived from an EMBL/GenBank/DDBJ whole genome shotgun (WGS) entry which is preliminary data.</text>
</comment>
<evidence type="ECO:0008006" key="3">
    <source>
        <dbReference type="Google" id="ProtNLM"/>
    </source>
</evidence>
<evidence type="ECO:0000313" key="1">
    <source>
        <dbReference type="EMBL" id="HIV24103.1"/>
    </source>
</evidence>